<keyword evidence="2" id="KW-1185">Reference proteome</keyword>
<sequence length="604" mass="66906">MPMNRKARRRLALTSALNNPLPINVSVAVPASSSDANPSPLYPSNHSSATEHTSLPTENSSASAIHASSKAISKNRKRKRQRTDDTPSRDPLANNTTIEATVVANGGEDSGPPSNPSVSLSSVTVNHATVPVNDVVVPSPSIQQQMKERSRLFIAQEGNAKLEAQVRTLGEEVATKNDLLSGHNDTLERLRQSFTCNICFELFRDPHAYVSSVMRMGMGHSLTILLRSLAPCGHTACAHCLLEWFGSVNSLMRAPQPYEHVDRGNYLRNHTKCCFTCRTAVIHKPIPSYILKDTVQALSLQLRAPGSAGEPAIEPHAEIVSAAERATMWDAVFKPVSHRRWYVDEEDQGVRRCGSCGHEIEGRHCRHCGEEFSDISDDSDDDQYDSDNSMMFDIPPPAFFDHARWPGEGSDDEDDLSDDANEFDAPARGWRERLGENADVHADLNPYIRAIRMNRHRNEVMPQDFRFGFGRADLVDGSGDEGDSYEGSFIDDDDTGLERHFVRGYDFDGEDDDSNQAEDDRSDQSGSIIDMDRYGRPTRVGRHQLAYSPPYAGSQSQVMDPALWPLKTLTWVKAISMLGLEGYRHLAATSILWVTGTLRKTGAK</sequence>
<gene>
    <name evidence="1" type="ORF">QFC20_001817</name>
</gene>
<organism evidence="1 2">
    <name type="scientific">Naganishia adeliensis</name>
    <dbReference type="NCBI Taxonomy" id="92952"/>
    <lineage>
        <taxon>Eukaryota</taxon>
        <taxon>Fungi</taxon>
        <taxon>Dikarya</taxon>
        <taxon>Basidiomycota</taxon>
        <taxon>Agaricomycotina</taxon>
        <taxon>Tremellomycetes</taxon>
        <taxon>Filobasidiales</taxon>
        <taxon>Filobasidiaceae</taxon>
        <taxon>Naganishia</taxon>
    </lineage>
</organism>
<name>A0ACC2WRI9_9TREE</name>
<proteinExistence type="predicted"/>
<evidence type="ECO:0000313" key="2">
    <source>
        <dbReference type="Proteomes" id="UP001230649"/>
    </source>
</evidence>
<protein>
    <submittedName>
        <fullName evidence="1">Uncharacterized protein</fullName>
    </submittedName>
</protein>
<evidence type="ECO:0000313" key="1">
    <source>
        <dbReference type="EMBL" id="KAJ9113790.1"/>
    </source>
</evidence>
<dbReference type="Proteomes" id="UP001230649">
    <property type="component" value="Unassembled WGS sequence"/>
</dbReference>
<comment type="caution">
    <text evidence="1">The sequence shown here is derived from an EMBL/GenBank/DDBJ whole genome shotgun (WGS) entry which is preliminary data.</text>
</comment>
<accession>A0ACC2WRI9</accession>
<reference evidence="1" key="1">
    <citation type="submission" date="2023-04" db="EMBL/GenBank/DDBJ databases">
        <title>Draft Genome sequencing of Naganishia species isolated from polar environments using Oxford Nanopore Technology.</title>
        <authorList>
            <person name="Leo P."/>
            <person name="Venkateswaran K."/>
        </authorList>
    </citation>
    <scope>NUCLEOTIDE SEQUENCE</scope>
    <source>
        <strain evidence="1">MNA-CCFEE 5262</strain>
    </source>
</reference>
<dbReference type="EMBL" id="JASBWS010000011">
    <property type="protein sequence ID" value="KAJ9113790.1"/>
    <property type="molecule type" value="Genomic_DNA"/>
</dbReference>